<evidence type="ECO:0000313" key="3">
    <source>
        <dbReference type="Proteomes" id="UP000770586"/>
    </source>
</evidence>
<dbReference type="AlphaFoldDB" id="A0A8J7UL85"/>
<feature type="compositionally biased region" description="Basic and acidic residues" evidence="1">
    <location>
        <begin position="20"/>
        <end position="29"/>
    </location>
</feature>
<gene>
    <name evidence="2" type="ORF">J2744_001668</name>
</gene>
<proteinExistence type="predicted"/>
<dbReference type="EMBL" id="JAGGKE010000006">
    <property type="protein sequence ID" value="MBP1901985.1"/>
    <property type="molecule type" value="Genomic_DNA"/>
</dbReference>
<evidence type="ECO:0000256" key="1">
    <source>
        <dbReference type="SAM" id="MobiDB-lite"/>
    </source>
</evidence>
<organism evidence="2 3">
    <name type="scientific">Halorubrum trapanicum</name>
    <dbReference type="NCBI Taxonomy" id="29284"/>
    <lineage>
        <taxon>Archaea</taxon>
        <taxon>Methanobacteriati</taxon>
        <taxon>Methanobacteriota</taxon>
        <taxon>Stenosarchaea group</taxon>
        <taxon>Halobacteria</taxon>
        <taxon>Halobacteriales</taxon>
        <taxon>Haloferacaceae</taxon>
        <taxon>Halorubrum</taxon>
    </lineage>
</organism>
<name>A0A8J7UL85_9EURY</name>
<dbReference type="Proteomes" id="UP000770586">
    <property type="component" value="Unassembled WGS sequence"/>
</dbReference>
<comment type="caution">
    <text evidence="2">The sequence shown here is derived from an EMBL/GenBank/DDBJ whole genome shotgun (WGS) entry which is preliminary data.</text>
</comment>
<keyword evidence="3" id="KW-1185">Reference proteome</keyword>
<reference evidence="2 3" key="1">
    <citation type="submission" date="2021-03" db="EMBL/GenBank/DDBJ databases">
        <title>Genomic Encyclopedia of Type Strains, Phase IV (KMG-IV): sequencing the most valuable type-strain genomes for metagenomic binning, comparative biology and taxonomic classification.</title>
        <authorList>
            <person name="Goeker M."/>
        </authorList>
    </citation>
    <scope>NUCLEOTIDE SEQUENCE [LARGE SCALE GENOMIC DNA]</scope>
    <source>
        <strain evidence="2 3">DSM 12287</strain>
    </source>
</reference>
<feature type="region of interest" description="Disordered" evidence="1">
    <location>
        <begin position="1"/>
        <end position="29"/>
    </location>
</feature>
<protein>
    <submittedName>
        <fullName evidence="2">Uncharacterized protein</fullName>
    </submittedName>
</protein>
<accession>A0A8J7UL85</accession>
<sequence>MTRRPESPTEGAVMQDDVLPDYREREDAE</sequence>
<evidence type="ECO:0000313" key="2">
    <source>
        <dbReference type="EMBL" id="MBP1901985.1"/>
    </source>
</evidence>